<keyword evidence="3" id="KW-1185">Reference proteome</keyword>
<evidence type="ECO:0000313" key="2">
    <source>
        <dbReference type="EMBL" id="GIY54122.1"/>
    </source>
</evidence>
<name>A0AAV4U8R7_CAEEX</name>
<dbReference type="AlphaFoldDB" id="A0AAV4U8R7"/>
<evidence type="ECO:0000256" key="1">
    <source>
        <dbReference type="SAM" id="Phobius"/>
    </source>
</evidence>
<keyword evidence="1" id="KW-1133">Transmembrane helix</keyword>
<dbReference type="EMBL" id="BPLR01012473">
    <property type="protein sequence ID" value="GIY54122.1"/>
    <property type="molecule type" value="Genomic_DNA"/>
</dbReference>
<organism evidence="2 3">
    <name type="scientific">Caerostris extrusa</name>
    <name type="common">Bark spider</name>
    <name type="synonym">Caerostris bankana</name>
    <dbReference type="NCBI Taxonomy" id="172846"/>
    <lineage>
        <taxon>Eukaryota</taxon>
        <taxon>Metazoa</taxon>
        <taxon>Ecdysozoa</taxon>
        <taxon>Arthropoda</taxon>
        <taxon>Chelicerata</taxon>
        <taxon>Arachnida</taxon>
        <taxon>Araneae</taxon>
        <taxon>Araneomorphae</taxon>
        <taxon>Entelegynae</taxon>
        <taxon>Araneoidea</taxon>
        <taxon>Araneidae</taxon>
        <taxon>Caerostris</taxon>
    </lineage>
</organism>
<sequence length="92" mass="10553">MLRKRETPLNSFLKTVHLSSFLNLVGSLRRQVTSEILFRATIILSPFFHFGAIAILCGRINLHRRKSFLQCRKSNPVRDTEKFTSTDEATAC</sequence>
<dbReference type="Proteomes" id="UP001054945">
    <property type="component" value="Unassembled WGS sequence"/>
</dbReference>
<comment type="caution">
    <text evidence="2">The sequence shown here is derived from an EMBL/GenBank/DDBJ whole genome shotgun (WGS) entry which is preliminary data.</text>
</comment>
<protein>
    <submittedName>
        <fullName evidence="2">Uncharacterized protein</fullName>
    </submittedName>
</protein>
<keyword evidence="1" id="KW-0812">Transmembrane</keyword>
<reference evidence="2 3" key="1">
    <citation type="submission" date="2021-06" db="EMBL/GenBank/DDBJ databases">
        <title>Caerostris extrusa draft genome.</title>
        <authorList>
            <person name="Kono N."/>
            <person name="Arakawa K."/>
        </authorList>
    </citation>
    <scope>NUCLEOTIDE SEQUENCE [LARGE SCALE GENOMIC DNA]</scope>
</reference>
<accession>A0AAV4U8R7</accession>
<keyword evidence="1" id="KW-0472">Membrane</keyword>
<feature type="transmembrane region" description="Helical" evidence="1">
    <location>
        <begin position="36"/>
        <end position="57"/>
    </location>
</feature>
<evidence type="ECO:0000313" key="3">
    <source>
        <dbReference type="Proteomes" id="UP001054945"/>
    </source>
</evidence>
<proteinExistence type="predicted"/>
<gene>
    <name evidence="2" type="ORF">CEXT_163881</name>
</gene>